<dbReference type="InterPro" id="IPR025870">
    <property type="entry name" value="Glyoxalase-like_dom"/>
</dbReference>
<dbReference type="OrthoDB" id="3227561at2"/>
<dbReference type="EMBL" id="PDJI01000004">
    <property type="protein sequence ID" value="PFG39666.1"/>
    <property type="molecule type" value="Genomic_DNA"/>
</dbReference>
<sequence>MPTPAAAPKALDHVVVTTPDLSAAVAEFEAATGVRPEAGGVHPTFGTRNYLVTFGDDAYLEILGVDPENAGFSGVRPFGVDDVRETAVSTWVVHPDSIEAAVEAARAAGLDLGDPFPGSRRTADGTLLEWRLTPDHAEPTGLVPFLIDWGTSTSPARSTDARVRLIELSATHPRPEEISAVLAAVGTDLEVRPGEPSLRLTVEGPAGRLTI</sequence>
<protein>
    <submittedName>
        <fullName evidence="2">Glyoxalase-like protein</fullName>
    </submittedName>
</protein>
<dbReference type="PANTHER" id="PTHR40265">
    <property type="entry name" value="BLL2707 PROTEIN"/>
    <property type="match status" value="1"/>
</dbReference>
<name>A0A2A9EM36_9MICO</name>
<dbReference type="PANTHER" id="PTHR40265:SF1">
    <property type="entry name" value="GLYOXALASE-LIKE DOMAIN-CONTAINING PROTEIN"/>
    <property type="match status" value="1"/>
</dbReference>
<accession>A0A2A9EM36</accession>
<evidence type="ECO:0000313" key="3">
    <source>
        <dbReference type="Proteomes" id="UP000222106"/>
    </source>
</evidence>
<dbReference type="InterPro" id="IPR029068">
    <property type="entry name" value="Glyas_Bleomycin-R_OHBP_Dase"/>
</dbReference>
<dbReference type="RefSeq" id="WP_098483727.1">
    <property type="nucleotide sequence ID" value="NZ_PDJI01000004.1"/>
</dbReference>
<reference evidence="2 3" key="1">
    <citation type="submission" date="2017-10" db="EMBL/GenBank/DDBJ databases">
        <title>Sequencing the genomes of 1000 actinobacteria strains.</title>
        <authorList>
            <person name="Klenk H.-P."/>
        </authorList>
    </citation>
    <scope>NUCLEOTIDE SEQUENCE [LARGE SCALE GENOMIC DNA]</scope>
    <source>
        <strain evidence="2 3">DSM 21838</strain>
    </source>
</reference>
<dbReference type="SUPFAM" id="SSF54593">
    <property type="entry name" value="Glyoxalase/Bleomycin resistance protein/Dihydroxybiphenyl dioxygenase"/>
    <property type="match status" value="1"/>
</dbReference>
<evidence type="ECO:0000259" key="1">
    <source>
        <dbReference type="Pfam" id="PF13468"/>
    </source>
</evidence>
<comment type="caution">
    <text evidence="2">The sequence shown here is derived from an EMBL/GenBank/DDBJ whole genome shotgun (WGS) entry which is preliminary data.</text>
</comment>
<gene>
    <name evidence="2" type="ORF">ATJ97_2177</name>
</gene>
<keyword evidence="3" id="KW-1185">Reference proteome</keyword>
<feature type="domain" description="Glyoxalase-like" evidence="1">
    <location>
        <begin position="11"/>
        <end position="185"/>
    </location>
</feature>
<dbReference type="Proteomes" id="UP000222106">
    <property type="component" value="Unassembled WGS sequence"/>
</dbReference>
<dbReference type="AlphaFoldDB" id="A0A2A9EM36"/>
<dbReference type="Gene3D" id="3.10.180.10">
    <property type="entry name" value="2,3-Dihydroxybiphenyl 1,2-Dioxygenase, domain 1"/>
    <property type="match status" value="1"/>
</dbReference>
<organism evidence="2 3">
    <name type="scientific">Georgenia soli</name>
    <dbReference type="NCBI Taxonomy" id="638953"/>
    <lineage>
        <taxon>Bacteria</taxon>
        <taxon>Bacillati</taxon>
        <taxon>Actinomycetota</taxon>
        <taxon>Actinomycetes</taxon>
        <taxon>Micrococcales</taxon>
        <taxon>Bogoriellaceae</taxon>
        <taxon>Georgenia</taxon>
    </lineage>
</organism>
<dbReference type="Pfam" id="PF13468">
    <property type="entry name" value="Glyoxalase_3"/>
    <property type="match status" value="1"/>
</dbReference>
<evidence type="ECO:0000313" key="2">
    <source>
        <dbReference type="EMBL" id="PFG39666.1"/>
    </source>
</evidence>
<proteinExistence type="predicted"/>